<dbReference type="InterPro" id="IPR014223">
    <property type="entry name" value="ABC_CydC/D"/>
</dbReference>
<dbReference type="SUPFAM" id="SSF52540">
    <property type="entry name" value="P-loop containing nucleoside triphosphate hydrolases"/>
    <property type="match status" value="1"/>
</dbReference>
<dbReference type="InterPro" id="IPR027417">
    <property type="entry name" value="P-loop_NTPase"/>
</dbReference>
<protein>
    <submittedName>
        <fullName evidence="8">Thiol reductant ABC exporter subunit CydC</fullName>
    </submittedName>
</protein>
<evidence type="ECO:0000256" key="6">
    <source>
        <dbReference type="ARBA" id="ARBA00023136"/>
    </source>
</evidence>
<dbReference type="GO" id="GO:0005524">
    <property type="term" value="F:ATP binding"/>
    <property type="evidence" value="ECO:0007669"/>
    <property type="project" value="UniProtKB-KW"/>
</dbReference>
<dbReference type="GO" id="GO:0016887">
    <property type="term" value="F:ATP hydrolysis activity"/>
    <property type="evidence" value="ECO:0007669"/>
    <property type="project" value="InterPro"/>
</dbReference>
<keyword evidence="3" id="KW-0547">Nucleotide-binding</keyword>
<dbReference type="GO" id="GO:0005886">
    <property type="term" value="C:plasma membrane"/>
    <property type="evidence" value="ECO:0007669"/>
    <property type="project" value="UniProtKB-SubCell"/>
</dbReference>
<dbReference type="PANTHER" id="PTHR24221:SF654">
    <property type="entry name" value="ATP-BINDING CASSETTE SUB-FAMILY B MEMBER 6"/>
    <property type="match status" value="1"/>
</dbReference>
<dbReference type="InterPro" id="IPR003593">
    <property type="entry name" value="AAA+_ATPase"/>
</dbReference>
<evidence type="ECO:0000259" key="7">
    <source>
        <dbReference type="PROSITE" id="PS50893"/>
    </source>
</evidence>
<feature type="non-terminal residue" evidence="8">
    <location>
        <position position="1"/>
    </location>
</feature>
<sequence>VRVAEEDSAAARNDLSASALALGDGATELRVNGRAAPVRQALEDAEDRLAAAAARSARLAAAASAIDALAIGAAVVGAALIGTAQAASGHLPAVMLAVLVLTPLSSFEGVAELAPAAAQLVRSAGAAQRICEVLGPEAPAPPARVPEPGPGGPVLEARDLAVGWPGGPVVAEGISLTLRPGRTLAVVGPSGIGKTTLLMTLAGMLEPRAGTVRINGADAWSSPRSDVTRNVCATAEDAHVFATSVLENLRAANPALAPDGALRLLQTVGLGDWVAALPDGVDTRIGSGATTVSGGERRRLLMARALASPAPLMLVDEASEHLDPDTADALVDALFDQGAERGTLLVTHRLAGAARADSVLVLGPGPGPAARVTDHAPYSEIIARRPDLAWAAWQEEA</sequence>
<keyword evidence="2" id="KW-0812">Transmembrane</keyword>
<dbReference type="Pfam" id="PF00005">
    <property type="entry name" value="ABC_tran"/>
    <property type="match status" value="1"/>
</dbReference>
<comment type="subcellular location">
    <subcellularLocation>
        <location evidence="1">Cell membrane</location>
        <topology evidence="1">Multi-pass membrane protein</topology>
    </subcellularLocation>
</comment>
<keyword evidence="6" id="KW-0472">Membrane</keyword>
<dbReference type="NCBIfam" id="TIGR02868">
    <property type="entry name" value="CydC"/>
    <property type="match status" value="1"/>
</dbReference>
<dbReference type="SUPFAM" id="SSF90123">
    <property type="entry name" value="ABC transporter transmembrane region"/>
    <property type="match status" value="1"/>
</dbReference>
<name>A0A929MYX2_9ACTO</name>
<proteinExistence type="predicted"/>
<dbReference type="InterPro" id="IPR017871">
    <property type="entry name" value="ABC_transporter-like_CS"/>
</dbReference>
<feature type="domain" description="ABC transporter" evidence="7">
    <location>
        <begin position="155"/>
        <end position="389"/>
    </location>
</feature>
<dbReference type="PROSITE" id="PS50893">
    <property type="entry name" value="ABC_TRANSPORTER_2"/>
    <property type="match status" value="1"/>
</dbReference>
<dbReference type="EMBL" id="JABZFZ010000094">
    <property type="protein sequence ID" value="MBF0939782.1"/>
    <property type="molecule type" value="Genomic_DNA"/>
</dbReference>
<evidence type="ECO:0000256" key="1">
    <source>
        <dbReference type="ARBA" id="ARBA00004651"/>
    </source>
</evidence>
<evidence type="ECO:0000256" key="2">
    <source>
        <dbReference type="ARBA" id="ARBA00022692"/>
    </source>
</evidence>
<dbReference type="Gene3D" id="1.20.1560.10">
    <property type="entry name" value="ABC transporter type 1, transmembrane domain"/>
    <property type="match status" value="1"/>
</dbReference>
<evidence type="ECO:0000313" key="9">
    <source>
        <dbReference type="Proteomes" id="UP000718630"/>
    </source>
</evidence>
<evidence type="ECO:0000256" key="3">
    <source>
        <dbReference type="ARBA" id="ARBA00022741"/>
    </source>
</evidence>
<gene>
    <name evidence="8" type="primary">cydC</name>
    <name evidence="8" type="ORF">HXK03_02740</name>
</gene>
<reference evidence="8" key="1">
    <citation type="submission" date="2020-04" db="EMBL/GenBank/DDBJ databases">
        <title>Deep metagenomics examines the oral microbiome during advanced dental caries in children, revealing novel taxa and co-occurrences with host molecules.</title>
        <authorList>
            <person name="Baker J.L."/>
            <person name="Morton J.T."/>
            <person name="Dinis M."/>
            <person name="Alvarez R."/>
            <person name="Tran N.C."/>
            <person name="Knight R."/>
            <person name="Edlund A."/>
        </authorList>
    </citation>
    <scope>NUCLEOTIDE SEQUENCE</scope>
    <source>
        <strain evidence="8">JCVI_32_bin.64</strain>
    </source>
</reference>
<organism evidence="8 9">
    <name type="scientific">Schaalia georgiae</name>
    <dbReference type="NCBI Taxonomy" id="52768"/>
    <lineage>
        <taxon>Bacteria</taxon>
        <taxon>Bacillati</taxon>
        <taxon>Actinomycetota</taxon>
        <taxon>Actinomycetes</taxon>
        <taxon>Actinomycetales</taxon>
        <taxon>Actinomycetaceae</taxon>
        <taxon>Schaalia</taxon>
    </lineage>
</organism>
<dbReference type="SMART" id="SM00382">
    <property type="entry name" value="AAA"/>
    <property type="match status" value="1"/>
</dbReference>
<evidence type="ECO:0000256" key="4">
    <source>
        <dbReference type="ARBA" id="ARBA00022840"/>
    </source>
</evidence>
<keyword evidence="4" id="KW-0067">ATP-binding</keyword>
<dbReference type="PANTHER" id="PTHR24221">
    <property type="entry name" value="ATP-BINDING CASSETTE SUB-FAMILY B"/>
    <property type="match status" value="1"/>
</dbReference>
<dbReference type="Proteomes" id="UP000718630">
    <property type="component" value="Unassembled WGS sequence"/>
</dbReference>
<dbReference type="GO" id="GO:0034040">
    <property type="term" value="F:ATPase-coupled lipid transmembrane transporter activity"/>
    <property type="evidence" value="ECO:0007669"/>
    <property type="project" value="TreeGrafter"/>
</dbReference>
<dbReference type="GO" id="GO:0034775">
    <property type="term" value="P:glutathione transmembrane transport"/>
    <property type="evidence" value="ECO:0007669"/>
    <property type="project" value="InterPro"/>
</dbReference>
<evidence type="ECO:0000256" key="5">
    <source>
        <dbReference type="ARBA" id="ARBA00022989"/>
    </source>
</evidence>
<dbReference type="InterPro" id="IPR039421">
    <property type="entry name" value="Type_1_exporter"/>
</dbReference>
<dbReference type="InterPro" id="IPR036640">
    <property type="entry name" value="ABC1_TM_sf"/>
</dbReference>
<dbReference type="InterPro" id="IPR003439">
    <property type="entry name" value="ABC_transporter-like_ATP-bd"/>
</dbReference>
<evidence type="ECO:0000313" key="8">
    <source>
        <dbReference type="EMBL" id="MBF0939782.1"/>
    </source>
</evidence>
<dbReference type="GO" id="GO:0045454">
    <property type="term" value="P:cell redox homeostasis"/>
    <property type="evidence" value="ECO:0007669"/>
    <property type="project" value="InterPro"/>
</dbReference>
<dbReference type="PROSITE" id="PS00211">
    <property type="entry name" value="ABC_TRANSPORTER_1"/>
    <property type="match status" value="1"/>
</dbReference>
<dbReference type="AlphaFoldDB" id="A0A929MYX2"/>
<keyword evidence="5" id="KW-1133">Transmembrane helix</keyword>
<comment type="caution">
    <text evidence="8">The sequence shown here is derived from an EMBL/GenBank/DDBJ whole genome shotgun (WGS) entry which is preliminary data.</text>
</comment>
<dbReference type="Gene3D" id="3.40.50.300">
    <property type="entry name" value="P-loop containing nucleotide triphosphate hydrolases"/>
    <property type="match status" value="1"/>
</dbReference>
<dbReference type="CDD" id="cd03228">
    <property type="entry name" value="ABCC_MRP_Like"/>
    <property type="match status" value="1"/>
</dbReference>
<accession>A0A929MYX2</accession>